<keyword evidence="3" id="KW-1185">Reference proteome</keyword>
<dbReference type="Proteomes" id="UP000003340">
    <property type="component" value="Unassembled WGS sequence"/>
</dbReference>
<dbReference type="HOGENOM" id="CLU_2595317_0_0_9"/>
<gene>
    <name evidence="2" type="ORF">CLOSTMETH_03831</name>
</gene>
<dbReference type="AlphaFoldDB" id="C0EIY5"/>
<sequence length="79" mass="9566">GMPRPVHLLVEIPEKTDVSSFLWWLKGKSSLIIYEKYPELSETGNFGAEDIMWKRSGRMRRRWRRTIDISWTRTRQEKK</sequence>
<dbReference type="Pfam" id="PF01797">
    <property type="entry name" value="Y1_Tnp"/>
    <property type="match status" value="1"/>
</dbReference>
<dbReference type="GO" id="GO:0003677">
    <property type="term" value="F:DNA binding"/>
    <property type="evidence" value="ECO:0007669"/>
    <property type="project" value="InterPro"/>
</dbReference>
<name>C0EIY5_9FIRM</name>
<protein>
    <recommendedName>
        <fullName evidence="1">Transposase IS200-like domain-containing protein</fullName>
    </recommendedName>
</protein>
<dbReference type="GO" id="GO:0004803">
    <property type="term" value="F:transposase activity"/>
    <property type="evidence" value="ECO:0007669"/>
    <property type="project" value="InterPro"/>
</dbReference>
<evidence type="ECO:0000313" key="2">
    <source>
        <dbReference type="EMBL" id="EEG28563.1"/>
    </source>
</evidence>
<dbReference type="GO" id="GO:0006313">
    <property type="term" value="P:DNA transposition"/>
    <property type="evidence" value="ECO:0007669"/>
    <property type="project" value="InterPro"/>
</dbReference>
<dbReference type="InterPro" id="IPR036515">
    <property type="entry name" value="Transposase_17_sf"/>
</dbReference>
<dbReference type="EMBL" id="ACEC01000135">
    <property type="protein sequence ID" value="EEG28563.1"/>
    <property type="molecule type" value="Genomic_DNA"/>
</dbReference>
<accession>C0EIY5</accession>
<feature type="domain" description="Transposase IS200-like" evidence="1">
    <location>
        <begin position="6"/>
        <end position="55"/>
    </location>
</feature>
<dbReference type="InterPro" id="IPR002686">
    <property type="entry name" value="Transposase_17"/>
</dbReference>
<feature type="non-terminal residue" evidence="2">
    <location>
        <position position="1"/>
    </location>
</feature>
<dbReference type="SUPFAM" id="SSF143422">
    <property type="entry name" value="Transposase IS200-like"/>
    <property type="match status" value="1"/>
</dbReference>
<proteinExistence type="predicted"/>
<reference evidence="2 3" key="1">
    <citation type="submission" date="2009-01" db="EMBL/GenBank/DDBJ databases">
        <authorList>
            <person name="Fulton L."/>
            <person name="Clifton S."/>
            <person name="Fulton B."/>
            <person name="Xu J."/>
            <person name="Minx P."/>
            <person name="Pepin K.H."/>
            <person name="Johnson M."/>
            <person name="Bhonagiri V."/>
            <person name="Nash W.E."/>
            <person name="Mardis E.R."/>
            <person name="Wilson R.K."/>
        </authorList>
    </citation>
    <scope>NUCLEOTIDE SEQUENCE [LARGE SCALE GENOMIC DNA]</scope>
    <source>
        <strain evidence="2 3">DSM 5476</strain>
    </source>
</reference>
<comment type="caution">
    <text evidence="2">The sequence shown here is derived from an EMBL/GenBank/DDBJ whole genome shotgun (WGS) entry which is preliminary data.</text>
</comment>
<organism evidence="2 3">
    <name type="scientific">[Clostridium] methylpentosum DSM 5476</name>
    <dbReference type="NCBI Taxonomy" id="537013"/>
    <lineage>
        <taxon>Bacteria</taxon>
        <taxon>Bacillati</taxon>
        <taxon>Bacillota</taxon>
        <taxon>Clostridia</taxon>
        <taxon>Eubacteriales</taxon>
        <taxon>Oscillospiraceae</taxon>
        <taxon>Oscillospiraceae incertae sedis</taxon>
    </lineage>
</organism>
<reference evidence="2 3" key="2">
    <citation type="submission" date="2009-02" db="EMBL/GenBank/DDBJ databases">
        <title>Draft genome sequence of Clostridium methylpentosum (DSM 5476).</title>
        <authorList>
            <person name="Sudarsanam P."/>
            <person name="Ley R."/>
            <person name="Guruge J."/>
            <person name="Turnbaugh P.J."/>
            <person name="Mahowald M."/>
            <person name="Liep D."/>
            <person name="Gordon J."/>
        </authorList>
    </citation>
    <scope>NUCLEOTIDE SEQUENCE [LARGE SCALE GENOMIC DNA]</scope>
    <source>
        <strain evidence="2 3">DSM 5476</strain>
    </source>
</reference>
<dbReference type="Gene3D" id="3.30.70.1290">
    <property type="entry name" value="Transposase IS200-like"/>
    <property type="match status" value="1"/>
</dbReference>
<evidence type="ECO:0000259" key="1">
    <source>
        <dbReference type="Pfam" id="PF01797"/>
    </source>
</evidence>
<evidence type="ECO:0000313" key="3">
    <source>
        <dbReference type="Proteomes" id="UP000003340"/>
    </source>
</evidence>